<dbReference type="Proteomes" id="UP000053676">
    <property type="component" value="Unassembled WGS sequence"/>
</dbReference>
<accession>W2SST5</accession>
<sequence length="104" mass="12414">MHHRNDKSKSPAVSIFSPPPAIVRDVPDLESSCTECESNDPRRNQRRYPLQHLFIYVNDPITRTNCFRTCLQRCMSAYWQQSDGGWTMIERGYYEEREMQKKRK</sequence>
<name>W2SST5_NECAM</name>
<dbReference type="AlphaFoldDB" id="W2SST5"/>
<organism evidence="2 3">
    <name type="scientific">Necator americanus</name>
    <name type="common">Human hookworm</name>
    <dbReference type="NCBI Taxonomy" id="51031"/>
    <lineage>
        <taxon>Eukaryota</taxon>
        <taxon>Metazoa</taxon>
        <taxon>Ecdysozoa</taxon>
        <taxon>Nematoda</taxon>
        <taxon>Chromadorea</taxon>
        <taxon>Rhabditida</taxon>
        <taxon>Rhabditina</taxon>
        <taxon>Rhabditomorpha</taxon>
        <taxon>Strongyloidea</taxon>
        <taxon>Ancylostomatidae</taxon>
        <taxon>Bunostominae</taxon>
        <taxon>Necator</taxon>
    </lineage>
</organism>
<evidence type="ECO:0000313" key="2">
    <source>
        <dbReference type="EMBL" id="ETN72695.1"/>
    </source>
</evidence>
<gene>
    <name evidence="2" type="ORF">NECAME_13778</name>
</gene>
<protein>
    <submittedName>
        <fullName evidence="2">Uncharacterized protein</fullName>
    </submittedName>
</protein>
<dbReference type="EMBL" id="KI663304">
    <property type="protein sequence ID" value="ETN72695.1"/>
    <property type="molecule type" value="Genomic_DNA"/>
</dbReference>
<dbReference type="KEGG" id="nai:NECAME_13778"/>
<keyword evidence="3" id="KW-1185">Reference proteome</keyword>
<proteinExistence type="predicted"/>
<feature type="region of interest" description="Disordered" evidence="1">
    <location>
        <begin position="1"/>
        <end position="20"/>
    </location>
</feature>
<reference evidence="3" key="1">
    <citation type="journal article" date="2014" name="Nat. Genet.">
        <title>Genome of the human hookworm Necator americanus.</title>
        <authorList>
            <person name="Tang Y.T."/>
            <person name="Gao X."/>
            <person name="Rosa B.A."/>
            <person name="Abubucker S."/>
            <person name="Hallsworth-Pepin K."/>
            <person name="Martin J."/>
            <person name="Tyagi R."/>
            <person name="Heizer E."/>
            <person name="Zhang X."/>
            <person name="Bhonagiri-Palsikar V."/>
            <person name="Minx P."/>
            <person name="Warren W.C."/>
            <person name="Wang Q."/>
            <person name="Zhan B."/>
            <person name="Hotez P.J."/>
            <person name="Sternberg P.W."/>
            <person name="Dougall A."/>
            <person name="Gaze S.T."/>
            <person name="Mulvenna J."/>
            <person name="Sotillo J."/>
            <person name="Ranganathan S."/>
            <person name="Rabelo E.M."/>
            <person name="Wilson R.K."/>
            <person name="Felgner P.L."/>
            <person name="Bethony J."/>
            <person name="Hawdon J.M."/>
            <person name="Gasser R.B."/>
            <person name="Loukas A."/>
            <person name="Mitreva M."/>
        </authorList>
    </citation>
    <scope>NUCLEOTIDE SEQUENCE [LARGE SCALE GENOMIC DNA]</scope>
</reference>
<evidence type="ECO:0000256" key="1">
    <source>
        <dbReference type="SAM" id="MobiDB-lite"/>
    </source>
</evidence>
<evidence type="ECO:0000313" key="3">
    <source>
        <dbReference type="Proteomes" id="UP000053676"/>
    </source>
</evidence>